<name>E8RS92_ASTEC</name>
<feature type="chain" id="PRO_5003230746" evidence="4">
    <location>
        <begin position="30"/>
        <end position="869"/>
    </location>
</feature>
<dbReference type="InterPro" id="IPR026891">
    <property type="entry name" value="Fn3-like"/>
</dbReference>
<dbReference type="InterPro" id="IPR017853">
    <property type="entry name" value="GH"/>
</dbReference>
<keyword evidence="2 4" id="KW-0732">Signal</keyword>
<dbReference type="EMBL" id="CP002396">
    <property type="protein sequence ID" value="ADU14363.1"/>
    <property type="molecule type" value="Genomic_DNA"/>
</dbReference>
<dbReference type="OrthoDB" id="9781691at2"/>
<dbReference type="GO" id="GO:0045493">
    <property type="term" value="P:xylan catabolic process"/>
    <property type="evidence" value="ECO:0007669"/>
    <property type="project" value="InterPro"/>
</dbReference>
<dbReference type="InterPro" id="IPR044993">
    <property type="entry name" value="BXL"/>
</dbReference>
<dbReference type="InterPro" id="IPR002772">
    <property type="entry name" value="Glyco_hydro_3_C"/>
</dbReference>
<dbReference type="GO" id="GO:0031222">
    <property type="term" value="P:arabinan catabolic process"/>
    <property type="evidence" value="ECO:0007669"/>
    <property type="project" value="TreeGrafter"/>
</dbReference>
<dbReference type="EC" id="3.2.1.21" evidence="6"/>
<dbReference type="PROSITE" id="PS51820">
    <property type="entry name" value="PA14"/>
    <property type="match status" value="1"/>
</dbReference>
<comment type="similarity">
    <text evidence="1">Belongs to the glycosyl hydrolase 3 family.</text>
</comment>
<dbReference type="InterPro" id="IPR001764">
    <property type="entry name" value="Glyco_hydro_3_N"/>
</dbReference>
<dbReference type="SUPFAM" id="SSF56988">
    <property type="entry name" value="Anthrax protective antigen"/>
    <property type="match status" value="1"/>
</dbReference>
<dbReference type="SUPFAM" id="SSF52279">
    <property type="entry name" value="Beta-D-glucan exohydrolase, C-terminal domain"/>
    <property type="match status" value="1"/>
</dbReference>
<dbReference type="Proteomes" id="UP000001492">
    <property type="component" value="Chromosome 2"/>
</dbReference>
<evidence type="ECO:0000259" key="5">
    <source>
        <dbReference type="PROSITE" id="PS51820"/>
    </source>
</evidence>
<dbReference type="InterPro" id="IPR037524">
    <property type="entry name" value="PA14/GLEYA"/>
</dbReference>
<dbReference type="eggNOG" id="COG1472">
    <property type="taxonomic scope" value="Bacteria"/>
</dbReference>
<evidence type="ECO:0000256" key="3">
    <source>
        <dbReference type="ARBA" id="ARBA00022801"/>
    </source>
</evidence>
<dbReference type="Gene3D" id="3.20.20.300">
    <property type="entry name" value="Glycoside hydrolase, family 3, N-terminal domain"/>
    <property type="match status" value="1"/>
</dbReference>
<reference evidence="7" key="1">
    <citation type="submission" date="2010-12" db="EMBL/GenBank/DDBJ databases">
        <title>Complete sequence of chromosome 2 of Asticcacaulis excentricus CB 48.</title>
        <authorList>
            <consortium name="US DOE Joint Genome Institute"/>
            <person name="Lucas S."/>
            <person name="Copeland A."/>
            <person name="Lapidus A."/>
            <person name="Cheng J.-F."/>
            <person name="Bruce D."/>
            <person name="Goodwin L."/>
            <person name="Pitluck S."/>
            <person name="Teshima H."/>
            <person name="Davenport K."/>
            <person name="Detter J.C."/>
            <person name="Han C."/>
            <person name="Tapia R."/>
            <person name="Land M."/>
            <person name="Hauser L."/>
            <person name="Jeffries C."/>
            <person name="Kyrpides N."/>
            <person name="Ivanova N."/>
            <person name="Ovchinnikova G."/>
            <person name="Brun Y.V."/>
            <person name="Woyke T."/>
        </authorList>
    </citation>
    <scope>NUCLEOTIDE SEQUENCE [LARGE SCALE GENOMIC DNA]</scope>
    <source>
        <strain evidence="7">ATCC 15261 / DSM 4724 / KCTC 12464 / NCIMB 9791 / VKM B-1370 / CB 48</strain>
    </source>
</reference>
<dbReference type="InterPro" id="IPR036881">
    <property type="entry name" value="Glyco_hydro_3_C_sf"/>
</dbReference>
<dbReference type="AlphaFoldDB" id="E8RS92"/>
<dbReference type="SMART" id="SM01217">
    <property type="entry name" value="Fn3_like"/>
    <property type="match status" value="1"/>
</dbReference>
<dbReference type="HOGENOM" id="CLU_004542_5_3_5"/>
<dbReference type="SUPFAM" id="SSF51445">
    <property type="entry name" value="(Trans)glycosidases"/>
    <property type="match status" value="1"/>
</dbReference>
<keyword evidence="6" id="KW-0326">Glycosidase</keyword>
<dbReference type="Gene3D" id="3.40.50.1700">
    <property type="entry name" value="Glycoside hydrolase family 3 C-terminal domain"/>
    <property type="match status" value="2"/>
</dbReference>
<gene>
    <name evidence="6" type="ordered locus">Astex_2724</name>
</gene>
<dbReference type="Pfam" id="PF00933">
    <property type="entry name" value="Glyco_hydro_3"/>
    <property type="match status" value="1"/>
</dbReference>
<dbReference type="InterPro" id="IPR013783">
    <property type="entry name" value="Ig-like_fold"/>
</dbReference>
<dbReference type="STRING" id="573065.Astex_2724"/>
<evidence type="ECO:0000256" key="4">
    <source>
        <dbReference type="SAM" id="SignalP"/>
    </source>
</evidence>
<feature type="domain" description="PA14" evidence="5">
    <location>
        <begin position="450"/>
        <end position="598"/>
    </location>
</feature>
<dbReference type="Pfam" id="PF07691">
    <property type="entry name" value="PA14"/>
    <property type="match status" value="1"/>
</dbReference>
<evidence type="ECO:0000256" key="2">
    <source>
        <dbReference type="ARBA" id="ARBA00022729"/>
    </source>
</evidence>
<protein>
    <submittedName>
        <fullName evidence="6">Beta-glucosidase</fullName>
        <ecNumber evidence="6">3.2.1.21</ecNumber>
    </submittedName>
</protein>
<dbReference type="Pfam" id="PF14310">
    <property type="entry name" value="Fn3-like"/>
    <property type="match status" value="1"/>
</dbReference>
<evidence type="ECO:0000313" key="6">
    <source>
        <dbReference type="EMBL" id="ADU14363.1"/>
    </source>
</evidence>
<proteinExistence type="inferred from homology"/>
<dbReference type="PANTHER" id="PTHR42721">
    <property type="entry name" value="SUGAR HYDROLASE-RELATED"/>
    <property type="match status" value="1"/>
</dbReference>
<dbReference type="Pfam" id="PF01915">
    <property type="entry name" value="Glyco_hydro_3_C"/>
    <property type="match status" value="1"/>
</dbReference>
<dbReference type="GO" id="GO:0009044">
    <property type="term" value="F:xylan 1,4-beta-xylosidase activity"/>
    <property type="evidence" value="ECO:0007669"/>
    <property type="project" value="InterPro"/>
</dbReference>
<feature type="signal peptide" evidence="4">
    <location>
        <begin position="1"/>
        <end position="29"/>
    </location>
</feature>
<evidence type="ECO:0000256" key="1">
    <source>
        <dbReference type="ARBA" id="ARBA00005336"/>
    </source>
</evidence>
<dbReference type="InterPro" id="IPR011658">
    <property type="entry name" value="PA14_dom"/>
</dbReference>
<accession>E8RS92</accession>
<dbReference type="GO" id="GO:0008422">
    <property type="term" value="F:beta-glucosidase activity"/>
    <property type="evidence" value="ECO:0007669"/>
    <property type="project" value="UniProtKB-EC"/>
</dbReference>
<evidence type="ECO:0000313" key="7">
    <source>
        <dbReference type="Proteomes" id="UP000001492"/>
    </source>
</evidence>
<dbReference type="InterPro" id="IPR036962">
    <property type="entry name" value="Glyco_hydro_3_N_sf"/>
</dbReference>
<sequence length="869" mass="93784">MISRSVFPRLKPLLLTASLSALSVGVALAQTAEPPMDPRIARMTVEQKAAQMQNRAPDLPSAGLTAYEWWNEGLHGVARAGEATVFPQAIGLAATWNPALLKQVGDVVSTEARAKFNSTDPAGDHQRYYGLTLWSPNINIFRDPRWGRGQETYGEDPFLTSRLAEGFVTGLQGPDPQHPKVVASVKHLAVHSGPEAGRHGFAASVSPYDLEMTYLPAFRYSVMTTKAQSVMCAYNAVGGVPACASDLLLKTYVREAWGFKGYVVTDCDAIYDMTRFHFYRLNDAESSAESLKAGVDLNCGNAYAALPEAVQKGLIPESLMDQSLNRLLDVRKRLGIDGAPSPWARISPEAINTPQAQGLALQAAEQSLVLLKNNGVLPLKPGQTVAVIGPNADTEETLRGNYNGIARQPVTPLTGLRAQLGAAKVLYAQGATLAEGVPTTVPETALRTPEGLSGLTASYYANADFAGAPVETRTERTVNLEFMNRMPVKALKDGPYSIRWSGQIVPPAAGTYRLKVFVDRCWSCESHQHDEVRLYLDDKPVIVDTGDGKSLETELTFDSAAARRLRLEYRHVGGDWGVRLQWIAPAQPQIDEAVKAAQAADAIVAFVGLSPDIEGEELQILVPGFDRGDRTDLGLPRTQEDLLKAVKATGKPLVVVLLSGSAVALNWADAHADAVVAAWYPGEAGGTAIARTLTGEANPSGRLPVTFYRSVQDLPPFIDYRMEGRTYRYFKGKPLYPFGHGLSYTQFSYSDLKLDTSTLTAGQPLRVSVRVRNNGQRAGDEVVQLYVKRPDTFGLNASLAAFARVSLKAGESRTVVMTIDPRDLSTVTLEGERAIRAGAYGLSVGGGQPGFAPTLNADFSITGQMALPK</sequence>
<dbReference type="PRINTS" id="PR00133">
    <property type="entry name" value="GLHYDRLASE3"/>
</dbReference>
<dbReference type="Gene3D" id="2.60.40.10">
    <property type="entry name" value="Immunoglobulins"/>
    <property type="match status" value="1"/>
</dbReference>
<dbReference type="GO" id="GO:0046556">
    <property type="term" value="F:alpha-L-arabinofuranosidase activity"/>
    <property type="evidence" value="ECO:0007669"/>
    <property type="project" value="TreeGrafter"/>
</dbReference>
<dbReference type="SMART" id="SM00758">
    <property type="entry name" value="PA14"/>
    <property type="match status" value="1"/>
</dbReference>
<keyword evidence="7" id="KW-1185">Reference proteome</keyword>
<dbReference type="PANTHER" id="PTHR42721:SF3">
    <property type="entry name" value="BETA-D-XYLOSIDASE 5-RELATED"/>
    <property type="match status" value="1"/>
</dbReference>
<organism evidence="6 7">
    <name type="scientific">Asticcacaulis excentricus (strain ATCC 15261 / DSM 4724 / KCTC 12464 / NCIMB 9791 / VKM B-1370 / CB 48)</name>
    <dbReference type="NCBI Taxonomy" id="573065"/>
    <lineage>
        <taxon>Bacteria</taxon>
        <taxon>Pseudomonadati</taxon>
        <taxon>Pseudomonadota</taxon>
        <taxon>Alphaproteobacteria</taxon>
        <taxon>Caulobacterales</taxon>
        <taxon>Caulobacteraceae</taxon>
        <taxon>Asticcacaulis</taxon>
    </lineage>
</organism>
<keyword evidence="3 6" id="KW-0378">Hydrolase</keyword>
<dbReference type="KEGG" id="aex:Astex_2724"/>